<dbReference type="AlphaFoldDB" id="A0A5E6QXQ9"/>
<dbReference type="RefSeq" id="WP_150710173.1">
    <property type="nucleotide sequence ID" value="NZ_CABVHK010000003.1"/>
</dbReference>
<organism evidence="1 2">
    <name type="scientific">Pseudomonas fluorescens</name>
    <dbReference type="NCBI Taxonomy" id="294"/>
    <lineage>
        <taxon>Bacteria</taxon>
        <taxon>Pseudomonadati</taxon>
        <taxon>Pseudomonadota</taxon>
        <taxon>Gammaproteobacteria</taxon>
        <taxon>Pseudomonadales</taxon>
        <taxon>Pseudomonadaceae</taxon>
        <taxon>Pseudomonas</taxon>
    </lineage>
</organism>
<dbReference type="OrthoDB" id="6898527at2"/>
<evidence type="ECO:0000313" key="1">
    <source>
        <dbReference type="EMBL" id="VVM60315.1"/>
    </source>
</evidence>
<accession>A0A5E6QXQ9</accession>
<evidence type="ECO:0000313" key="2">
    <source>
        <dbReference type="Proteomes" id="UP000326953"/>
    </source>
</evidence>
<sequence length="108" mass="12389">MDIALLEKVSQRLARIVEDVGYTIDVDDTYLTSVVINDQGKQVVDYSESLSWAVMEKVQADELPEFSDDYAGVFAERWTFEPDYRVPGLSVEQVRLFGCEVVESFRNR</sequence>
<reference evidence="1 2" key="1">
    <citation type="submission" date="2019-09" db="EMBL/GenBank/DDBJ databases">
        <authorList>
            <person name="Chandra G."/>
            <person name="Truman W A."/>
        </authorList>
    </citation>
    <scope>NUCLEOTIDE SEQUENCE [LARGE SCALE GENOMIC DNA]</scope>
    <source>
        <strain evidence="1">PS662</strain>
    </source>
</reference>
<name>A0A5E6QXQ9_PSEFL</name>
<dbReference type="EMBL" id="CABVHK010000003">
    <property type="protein sequence ID" value="VVM60315.1"/>
    <property type="molecule type" value="Genomic_DNA"/>
</dbReference>
<dbReference type="Proteomes" id="UP000326953">
    <property type="component" value="Unassembled WGS sequence"/>
</dbReference>
<protein>
    <submittedName>
        <fullName evidence="1">Uncharacterized protein</fullName>
    </submittedName>
</protein>
<gene>
    <name evidence="1" type="ORF">PS662_01276</name>
</gene>
<proteinExistence type="predicted"/>